<evidence type="ECO:0000313" key="2">
    <source>
        <dbReference type="EMBL" id="SHN55680.1"/>
    </source>
</evidence>
<keyword evidence="3" id="KW-1185">Reference proteome</keyword>
<accession>A0A1M7SAY9</accession>
<feature type="transmembrane region" description="Helical" evidence="1">
    <location>
        <begin position="21"/>
        <end position="39"/>
    </location>
</feature>
<keyword evidence="1" id="KW-0812">Transmembrane</keyword>
<dbReference type="Proteomes" id="UP000186469">
    <property type="component" value="Unassembled WGS sequence"/>
</dbReference>
<protein>
    <submittedName>
        <fullName evidence="2">Uncharacterized protein</fullName>
    </submittedName>
</protein>
<dbReference type="AlphaFoldDB" id="A0A1M7SAY9"/>
<gene>
    <name evidence="2" type="ORF">SAMN02745728_00705</name>
</gene>
<evidence type="ECO:0000313" key="3">
    <source>
        <dbReference type="Proteomes" id="UP000186469"/>
    </source>
</evidence>
<keyword evidence="1" id="KW-1133">Transmembrane helix</keyword>
<organism evidence="2 3">
    <name type="scientific">Desulfovibrio litoralis DSM 11393</name>
    <dbReference type="NCBI Taxonomy" id="1121455"/>
    <lineage>
        <taxon>Bacteria</taxon>
        <taxon>Pseudomonadati</taxon>
        <taxon>Thermodesulfobacteriota</taxon>
        <taxon>Desulfovibrionia</taxon>
        <taxon>Desulfovibrionales</taxon>
        <taxon>Desulfovibrionaceae</taxon>
        <taxon>Desulfovibrio</taxon>
    </lineage>
</organism>
<dbReference type="RefSeq" id="WP_072696396.1">
    <property type="nucleotide sequence ID" value="NZ_FRDI01000003.1"/>
</dbReference>
<keyword evidence="1" id="KW-0472">Membrane</keyword>
<sequence length="186" mass="21182">MNTEKNYSLEAGDGVDRSENILGVMFAFILAISTVLTPLKQHPNLLLLVLVSILFLSFVWVIRCDSKKRVIGVSLTSDSLIVHYNNKQEKSYPLLLHSFTPYLFYGYRSRLAYALIIEPAKDDENIKGGRHILNSLWCEQWLVDLGQKEQGSDETLCFDLALGDKLGEFLNQLYHNKKILKITSSK</sequence>
<evidence type="ECO:0000256" key="1">
    <source>
        <dbReference type="SAM" id="Phobius"/>
    </source>
</evidence>
<proteinExistence type="predicted"/>
<reference evidence="2 3" key="1">
    <citation type="submission" date="2016-12" db="EMBL/GenBank/DDBJ databases">
        <authorList>
            <person name="Song W.-J."/>
            <person name="Kurnit D.M."/>
        </authorList>
    </citation>
    <scope>NUCLEOTIDE SEQUENCE [LARGE SCALE GENOMIC DNA]</scope>
    <source>
        <strain evidence="2 3">DSM 11393</strain>
    </source>
</reference>
<name>A0A1M7SAY9_9BACT</name>
<dbReference type="EMBL" id="FRDI01000003">
    <property type="protein sequence ID" value="SHN55680.1"/>
    <property type="molecule type" value="Genomic_DNA"/>
</dbReference>
<feature type="transmembrane region" description="Helical" evidence="1">
    <location>
        <begin position="45"/>
        <end position="62"/>
    </location>
</feature>